<dbReference type="AlphaFoldDB" id="Q22YG5"/>
<organism evidence="1 2">
    <name type="scientific">Tetrahymena thermophila (strain SB210)</name>
    <dbReference type="NCBI Taxonomy" id="312017"/>
    <lineage>
        <taxon>Eukaryota</taxon>
        <taxon>Sar</taxon>
        <taxon>Alveolata</taxon>
        <taxon>Ciliophora</taxon>
        <taxon>Intramacronucleata</taxon>
        <taxon>Oligohymenophorea</taxon>
        <taxon>Hymenostomatida</taxon>
        <taxon>Tetrahymenina</taxon>
        <taxon>Tetrahymenidae</taxon>
        <taxon>Tetrahymena</taxon>
    </lineage>
</organism>
<accession>Q22YG5</accession>
<dbReference type="HOGENOM" id="CLU_065921_0_0_1"/>
<dbReference type="InParanoid" id="Q22YG5"/>
<dbReference type="Proteomes" id="UP000009168">
    <property type="component" value="Unassembled WGS sequence"/>
</dbReference>
<evidence type="ECO:0000313" key="2">
    <source>
        <dbReference type="Proteomes" id="UP000009168"/>
    </source>
</evidence>
<dbReference type="KEGG" id="tet:TTHERM_00607260"/>
<keyword evidence="2" id="KW-1185">Reference proteome</keyword>
<dbReference type="EMBL" id="GG662800">
    <property type="protein sequence ID" value="EAR90320.1"/>
    <property type="molecule type" value="Genomic_DNA"/>
</dbReference>
<gene>
    <name evidence="1" type="ORF">TTHERM_00607260</name>
</gene>
<name>Q22YG5_TETTS</name>
<dbReference type="RefSeq" id="XP_001010565.1">
    <property type="nucleotide sequence ID" value="XM_001010565.2"/>
</dbReference>
<proteinExistence type="predicted"/>
<dbReference type="GeneID" id="7836540"/>
<protein>
    <submittedName>
        <fullName evidence="1">Uncharacterized protein</fullName>
    </submittedName>
</protein>
<reference evidence="2" key="1">
    <citation type="journal article" date="2006" name="PLoS Biol.">
        <title>Macronuclear genome sequence of the ciliate Tetrahymena thermophila, a model eukaryote.</title>
        <authorList>
            <person name="Eisen J.A."/>
            <person name="Coyne R.S."/>
            <person name="Wu M."/>
            <person name="Wu D."/>
            <person name="Thiagarajan M."/>
            <person name="Wortman J.R."/>
            <person name="Badger J.H."/>
            <person name="Ren Q."/>
            <person name="Amedeo P."/>
            <person name="Jones K.M."/>
            <person name="Tallon L.J."/>
            <person name="Delcher A.L."/>
            <person name="Salzberg S.L."/>
            <person name="Silva J.C."/>
            <person name="Haas B.J."/>
            <person name="Majoros W.H."/>
            <person name="Farzad M."/>
            <person name="Carlton J.M."/>
            <person name="Smith R.K. Jr."/>
            <person name="Garg J."/>
            <person name="Pearlman R.E."/>
            <person name="Karrer K.M."/>
            <person name="Sun L."/>
            <person name="Manning G."/>
            <person name="Elde N.C."/>
            <person name="Turkewitz A.P."/>
            <person name="Asai D.J."/>
            <person name="Wilkes D.E."/>
            <person name="Wang Y."/>
            <person name="Cai H."/>
            <person name="Collins K."/>
            <person name="Stewart B.A."/>
            <person name="Lee S.R."/>
            <person name="Wilamowska K."/>
            <person name="Weinberg Z."/>
            <person name="Ruzzo W.L."/>
            <person name="Wloga D."/>
            <person name="Gaertig J."/>
            <person name="Frankel J."/>
            <person name="Tsao C.-C."/>
            <person name="Gorovsky M.A."/>
            <person name="Keeling P.J."/>
            <person name="Waller R.F."/>
            <person name="Patron N.J."/>
            <person name="Cherry J.M."/>
            <person name="Stover N.A."/>
            <person name="Krieger C.J."/>
            <person name="del Toro C."/>
            <person name="Ryder H.F."/>
            <person name="Williamson S.C."/>
            <person name="Barbeau R.A."/>
            <person name="Hamilton E.P."/>
            <person name="Orias E."/>
        </authorList>
    </citation>
    <scope>NUCLEOTIDE SEQUENCE [LARGE SCALE GENOMIC DNA]</scope>
    <source>
        <strain evidence="2">SB210</strain>
    </source>
</reference>
<sequence length="366" mass="43592">MKNEQIIMKNILFLVQTSQKTLFSQRNLLNKWFQDSIKNYIMEQMASSLIAQGLKCSSSVEVKQFIRKNIDKSKPKYMGIIEQYFFYVDKFNKGQAFMEKLNQIIQNPKDITQKENKYNDLKLVRKQFVCLLLLKFFESYGKIEITSFYQLWNSCFPQEIQTKKKLSKFDKREDKQINKRKYTKKIVQSDLSSSSNLQQSVTSLNFSTQIGSIIQETSTDQNSASINNLDQSHVTLPIYDEENNNCIYHSQRQPINNGIFDEDSQEESFNYYDQIINYNTFCQQGINSCPLNQVPTIPEQNKNQYDFCYEQQDQYYQYKNYYYQHISSDFGNQHNFLSQQLNTQDQLNIIDQDDQQYDQRCFFIHM</sequence>
<evidence type="ECO:0000313" key="1">
    <source>
        <dbReference type="EMBL" id="EAR90320.1"/>
    </source>
</evidence>